<dbReference type="OrthoDB" id="37659at2759"/>
<dbReference type="PANTHER" id="PTHR44196:SF1">
    <property type="entry name" value="DEHYDROGENASE_REDUCTASE SDR FAMILY MEMBER 7B"/>
    <property type="match status" value="1"/>
</dbReference>
<dbReference type="SUPFAM" id="SSF51735">
    <property type="entry name" value="NAD(P)-binding Rossmann-fold domains"/>
    <property type="match status" value="1"/>
</dbReference>
<dbReference type="Pfam" id="PF00106">
    <property type="entry name" value="adh_short"/>
    <property type="match status" value="1"/>
</dbReference>
<feature type="non-terminal residue" evidence="4">
    <location>
        <position position="1"/>
    </location>
</feature>
<evidence type="ECO:0000256" key="2">
    <source>
        <dbReference type="ARBA" id="ARBA00023002"/>
    </source>
</evidence>
<dbReference type="Gene3D" id="3.40.50.720">
    <property type="entry name" value="NAD(P)-binding Rossmann-like Domain"/>
    <property type="match status" value="1"/>
</dbReference>
<gene>
    <name evidence="4" type="ORF">THRCLA_22315</name>
</gene>
<evidence type="ECO:0000313" key="4">
    <source>
        <dbReference type="EMBL" id="OQR93379.1"/>
    </source>
</evidence>
<dbReference type="GO" id="GO:0016491">
    <property type="term" value="F:oxidoreductase activity"/>
    <property type="evidence" value="ECO:0007669"/>
    <property type="project" value="UniProtKB-KW"/>
</dbReference>
<proteinExistence type="inferred from homology"/>
<sequence>WDDLVYVEIEHVETGSTEIGGLAISTHFQLNKMETKSENTIVATGGATGIGLALATRFLRDGNVVIIVGRVLINLPKPKQLILVLRLSSFQTLISTYPDINVFVHNVGVQRAVNVSKGVSPDWATIESEININYAGVVHMTLLSIPHLLKKKSSAIITVTIPEYSSTKAALHLFTSSLRHQLLGTPIRVIEIIPPAVDTDVQAPGLHKFGVNVDVFAHSILKVCIVETLRLGIVLRKNVDWNSVGRLVQHLNN</sequence>
<dbReference type="InterPro" id="IPR002347">
    <property type="entry name" value="SDR_fam"/>
</dbReference>
<organism evidence="4 5">
    <name type="scientific">Thraustotheca clavata</name>
    <dbReference type="NCBI Taxonomy" id="74557"/>
    <lineage>
        <taxon>Eukaryota</taxon>
        <taxon>Sar</taxon>
        <taxon>Stramenopiles</taxon>
        <taxon>Oomycota</taxon>
        <taxon>Saprolegniomycetes</taxon>
        <taxon>Saprolegniales</taxon>
        <taxon>Achlyaceae</taxon>
        <taxon>Thraustotheca</taxon>
    </lineage>
</organism>
<comment type="function">
    <text evidence="3">Putative oxidoreductase.</text>
</comment>
<accession>A0A1V9Z5W7</accession>
<dbReference type="InterPro" id="IPR020904">
    <property type="entry name" value="Sc_DH/Rdtase_CS"/>
</dbReference>
<dbReference type="AlphaFoldDB" id="A0A1V9Z5W7"/>
<dbReference type="Proteomes" id="UP000243217">
    <property type="component" value="Unassembled WGS sequence"/>
</dbReference>
<keyword evidence="5" id="KW-1185">Reference proteome</keyword>
<feature type="non-terminal residue" evidence="4">
    <location>
        <position position="253"/>
    </location>
</feature>
<name>A0A1V9Z5W7_9STRA</name>
<keyword evidence="2" id="KW-0560">Oxidoreductase</keyword>
<comment type="similarity">
    <text evidence="1">Belongs to the short-chain dehydrogenases/reductases (SDR) family.</text>
</comment>
<evidence type="ECO:0000313" key="5">
    <source>
        <dbReference type="Proteomes" id="UP000243217"/>
    </source>
</evidence>
<dbReference type="EMBL" id="JNBS01002257">
    <property type="protein sequence ID" value="OQR93379.1"/>
    <property type="molecule type" value="Genomic_DNA"/>
</dbReference>
<dbReference type="GO" id="GO:0016020">
    <property type="term" value="C:membrane"/>
    <property type="evidence" value="ECO:0007669"/>
    <property type="project" value="TreeGrafter"/>
</dbReference>
<comment type="caution">
    <text evidence="4">The sequence shown here is derived from an EMBL/GenBank/DDBJ whole genome shotgun (WGS) entry which is preliminary data.</text>
</comment>
<evidence type="ECO:0000256" key="1">
    <source>
        <dbReference type="ARBA" id="ARBA00006484"/>
    </source>
</evidence>
<dbReference type="PROSITE" id="PS00061">
    <property type="entry name" value="ADH_SHORT"/>
    <property type="match status" value="1"/>
</dbReference>
<reference evidence="4 5" key="1">
    <citation type="journal article" date="2014" name="Genome Biol. Evol.">
        <title>The secreted proteins of Achlya hypogyna and Thraustotheca clavata identify the ancestral oomycete secretome and reveal gene acquisitions by horizontal gene transfer.</title>
        <authorList>
            <person name="Misner I."/>
            <person name="Blouin N."/>
            <person name="Leonard G."/>
            <person name="Richards T.A."/>
            <person name="Lane C.E."/>
        </authorList>
    </citation>
    <scope>NUCLEOTIDE SEQUENCE [LARGE SCALE GENOMIC DNA]</scope>
    <source>
        <strain evidence="4 5">ATCC 34112</strain>
    </source>
</reference>
<protein>
    <submittedName>
        <fullName evidence="4">Short-chain dehydrogenase/reductase SDR</fullName>
    </submittedName>
</protein>
<dbReference type="InterPro" id="IPR036291">
    <property type="entry name" value="NAD(P)-bd_dom_sf"/>
</dbReference>
<dbReference type="PANTHER" id="PTHR44196">
    <property type="entry name" value="DEHYDROGENASE/REDUCTASE SDR FAMILY MEMBER 7B"/>
    <property type="match status" value="1"/>
</dbReference>
<dbReference type="PRINTS" id="PR00081">
    <property type="entry name" value="GDHRDH"/>
</dbReference>
<dbReference type="STRING" id="74557.A0A1V9Z5W7"/>
<evidence type="ECO:0000256" key="3">
    <source>
        <dbReference type="ARBA" id="ARBA00037096"/>
    </source>
</evidence>